<gene>
    <name evidence="1" type="ORF">SLS56_005668</name>
</gene>
<sequence>MSDEVTPSATNTARKSSVIWKDVKNLPLYDVDMVVDEDHIPPEGVILSSDLAYKVIRLVLQTGIMSLRTLADYWPANFTTMGTPVVTIEPLGKPALIKTEDGDIAYGAYNGYVYAGTHGFKKMTGTVMPEVLQMDITNLVCVFVRQWLSQVRYPANTASASHGE</sequence>
<accession>A0ABR3SSS9</accession>
<reference evidence="1 2" key="1">
    <citation type="submission" date="2024-02" db="EMBL/GenBank/DDBJ databases">
        <title>De novo assembly and annotation of 12 fungi associated with fruit tree decline syndrome in Ontario, Canada.</title>
        <authorList>
            <person name="Sulman M."/>
            <person name="Ellouze W."/>
            <person name="Ilyukhin E."/>
        </authorList>
    </citation>
    <scope>NUCLEOTIDE SEQUENCE [LARGE SCALE GENOMIC DNA]</scope>
    <source>
        <strain evidence="1 2">M1-105</strain>
    </source>
</reference>
<evidence type="ECO:0000313" key="2">
    <source>
        <dbReference type="Proteomes" id="UP001521116"/>
    </source>
</evidence>
<dbReference type="Proteomes" id="UP001521116">
    <property type="component" value="Unassembled WGS sequence"/>
</dbReference>
<protein>
    <submittedName>
        <fullName evidence="1">Uncharacterized protein</fullName>
    </submittedName>
</protein>
<organism evidence="1 2">
    <name type="scientific">Neofusicoccum ribis</name>
    <dbReference type="NCBI Taxonomy" id="45134"/>
    <lineage>
        <taxon>Eukaryota</taxon>
        <taxon>Fungi</taxon>
        <taxon>Dikarya</taxon>
        <taxon>Ascomycota</taxon>
        <taxon>Pezizomycotina</taxon>
        <taxon>Dothideomycetes</taxon>
        <taxon>Dothideomycetes incertae sedis</taxon>
        <taxon>Botryosphaeriales</taxon>
        <taxon>Botryosphaeriaceae</taxon>
        <taxon>Neofusicoccum</taxon>
    </lineage>
</organism>
<comment type="caution">
    <text evidence="1">The sequence shown here is derived from an EMBL/GenBank/DDBJ whole genome shotgun (WGS) entry which is preliminary data.</text>
</comment>
<evidence type="ECO:0000313" key="1">
    <source>
        <dbReference type="EMBL" id="KAL1628676.1"/>
    </source>
</evidence>
<name>A0ABR3SSS9_9PEZI</name>
<keyword evidence="2" id="KW-1185">Reference proteome</keyword>
<dbReference type="EMBL" id="JAJVDC020000059">
    <property type="protein sequence ID" value="KAL1628676.1"/>
    <property type="molecule type" value="Genomic_DNA"/>
</dbReference>
<proteinExistence type="predicted"/>